<feature type="transmembrane region" description="Helical" evidence="2">
    <location>
        <begin position="413"/>
        <end position="432"/>
    </location>
</feature>
<reference evidence="3 4" key="1">
    <citation type="submission" date="2024-02" db="EMBL/GenBank/DDBJ databases">
        <authorList>
            <consortium name="ELIXIR-Norway"/>
            <consortium name="Elixir Norway"/>
        </authorList>
    </citation>
    <scope>NUCLEOTIDE SEQUENCE [LARGE SCALE GENOMIC DNA]</scope>
</reference>
<evidence type="ECO:0000256" key="2">
    <source>
        <dbReference type="SAM" id="Phobius"/>
    </source>
</evidence>
<dbReference type="Proteomes" id="UP001497444">
    <property type="component" value="Chromosome 2"/>
</dbReference>
<proteinExistence type="predicted"/>
<keyword evidence="2" id="KW-1133">Transmembrane helix</keyword>
<evidence type="ECO:0000256" key="1">
    <source>
        <dbReference type="SAM" id="MobiDB-lite"/>
    </source>
</evidence>
<evidence type="ECO:0000313" key="4">
    <source>
        <dbReference type="Proteomes" id="UP001497444"/>
    </source>
</evidence>
<accession>A0ABP0WN85</accession>
<protein>
    <recommendedName>
        <fullName evidence="5">Protein SSUH2 homolog</fullName>
    </recommendedName>
</protein>
<keyword evidence="4" id="KW-1185">Reference proteome</keyword>
<name>A0ABP0WN85_9BRYO</name>
<dbReference type="InterPro" id="IPR052789">
    <property type="entry name" value="SSUH2_homolog"/>
</dbReference>
<dbReference type="PANTHER" id="PTHR48465">
    <property type="entry name" value="PROTEIN SSUH2 HOMOLOG"/>
    <property type="match status" value="1"/>
</dbReference>
<dbReference type="PANTHER" id="PTHR48465:SF1">
    <property type="entry name" value="PROTEIN SSUH2 HOMOLOG"/>
    <property type="match status" value="1"/>
</dbReference>
<feature type="region of interest" description="Disordered" evidence="1">
    <location>
        <begin position="1"/>
        <end position="44"/>
    </location>
</feature>
<organism evidence="3 4">
    <name type="scientific">Sphagnum jensenii</name>
    <dbReference type="NCBI Taxonomy" id="128206"/>
    <lineage>
        <taxon>Eukaryota</taxon>
        <taxon>Viridiplantae</taxon>
        <taxon>Streptophyta</taxon>
        <taxon>Embryophyta</taxon>
        <taxon>Bryophyta</taxon>
        <taxon>Sphagnophytina</taxon>
        <taxon>Sphagnopsida</taxon>
        <taxon>Sphagnales</taxon>
        <taxon>Sphagnaceae</taxon>
        <taxon>Sphagnum</taxon>
    </lineage>
</organism>
<gene>
    <name evidence="3" type="ORF">CSSPJE1EN1_LOCUS13335</name>
</gene>
<feature type="compositionally biased region" description="Low complexity" evidence="1">
    <location>
        <begin position="19"/>
        <end position="44"/>
    </location>
</feature>
<dbReference type="EMBL" id="OZ020097">
    <property type="protein sequence ID" value="CAK9267857.1"/>
    <property type="molecule type" value="Genomic_DNA"/>
</dbReference>
<keyword evidence="2" id="KW-0812">Transmembrane</keyword>
<evidence type="ECO:0008006" key="5">
    <source>
        <dbReference type="Google" id="ProtNLM"/>
    </source>
</evidence>
<evidence type="ECO:0000313" key="3">
    <source>
        <dbReference type="EMBL" id="CAK9267857.1"/>
    </source>
</evidence>
<keyword evidence="2" id="KW-0472">Membrane</keyword>
<sequence length="446" mass="49675">MMERGENQQQAVFGTEYKSVVPAPSSSSSSGEASVVPSLETASAAAAASQDPYPQWIYGALLTPEAPPSQELSTVGILQEGENQHEAAGLPRLEGPSKDEKQELFTNYIDKHRIPWTRFSARKWVIEETKECNVCIGSLETFIEERELMNEVKPYDPAWGHIDKNTQTRSLGPWEVDVKNEFPALFTPQKETKLKHPNSDSMEKCPDCLGQKEVPCPICSKSSKVTAYKYRGMMECSRCQGRGLLAHRDGSDSKCEQCEGKGRLPCEGCKSQGLIKCSKCQGLGALLHSKLLIVRWRTLVKRKISASSDVGLVVPESIFHEAKGIPLFSSEAYQCQPMSFVNAHELTQLSSDVISEREQVPVVARLICERHQIHSMPVTCVTIRQGKVCCKFFIVGLDKQVYLTDVPSRWDKMGVTVGILSLMTALVLLWKLTRSPKHSRQFIVGR</sequence>